<dbReference type="Proteomes" id="UP000037594">
    <property type="component" value="Unassembled WGS sequence"/>
</dbReference>
<keyword evidence="1" id="KW-0732">Signal</keyword>
<evidence type="ECO:0000313" key="4">
    <source>
        <dbReference type="Proteomes" id="UP000037594"/>
    </source>
</evidence>
<dbReference type="SUPFAM" id="SSF53474">
    <property type="entry name" value="alpha/beta-Hydrolases"/>
    <property type="match status" value="1"/>
</dbReference>
<dbReference type="AlphaFoldDB" id="A0A0J8X2P1"/>
<dbReference type="InterPro" id="IPR050955">
    <property type="entry name" value="Plant_Biomass_Hydrol_Est"/>
</dbReference>
<dbReference type="InterPro" id="IPR029058">
    <property type="entry name" value="AB_hydrolase_fold"/>
</dbReference>
<reference evidence="3 4" key="1">
    <citation type="submission" date="2015-06" db="EMBL/GenBank/DDBJ databases">
        <title>Genome sequence of Mycobacterium conceptionense strain MLE.</title>
        <authorList>
            <person name="Greninger A.L."/>
            <person name="Cunningham G."/>
            <person name="Chiu C.Y."/>
            <person name="Miller S."/>
        </authorList>
    </citation>
    <scope>NUCLEOTIDE SEQUENCE [LARGE SCALE GENOMIC DNA]</scope>
    <source>
        <strain evidence="3 4">MLE</strain>
    </source>
</reference>
<dbReference type="PATRIC" id="fig|451644.5.peg.1249"/>
<comment type="caution">
    <text evidence="3">The sequence shown here is derived from an EMBL/GenBank/DDBJ whole genome shotgun (WGS) entry which is preliminary data.</text>
</comment>
<evidence type="ECO:0000259" key="2">
    <source>
        <dbReference type="Pfam" id="PF02230"/>
    </source>
</evidence>
<dbReference type="GO" id="GO:0016787">
    <property type="term" value="F:hydrolase activity"/>
    <property type="evidence" value="ECO:0007669"/>
    <property type="project" value="InterPro"/>
</dbReference>
<organism evidence="3 4">
    <name type="scientific">Mycolicibacterium conceptionense</name>
    <dbReference type="NCBI Taxonomy" id="451644"/>
    <lineage>
        <taxon>Bacteria</taxon>
        <taxon>Bacillati</taxon>
        <taxon>Actinomycetota</taxon>
        <taxon>Actinomycetes</taxon>
        <taxon>Mycobacteriales</taxon>
        <taxon>Mycobacteriaceae</taxon>
        <taxon>Mycolicibacterium</taxon>
    </lineage>
</organism>
<dbReference type="Gene3D" id="3.40.50.1820">
    <property type="entry name" value="alpha/beta hydrolase"/>
    <property type="match status" value="1"/>
</dbReference>
<evidence type="ECO:0000313" key="3">
    <source>
        <dbReference type="EMBL" id="KMV19714.1"/>
    </source>
</evidence>
<gene>
    <name evidence="3" type="ORF">ACT17_06125</name>
</gene>
<evidence type="ECO:0000256" key="1">
    <source>
        <dbReference type="ARBA" id="ARBA00022729"/>
    </source>
</evidence>
<name>A0A0J8X2P1_9MYCO</name>
<sequence length="273" mass="28606">MTVVASAASATPRPIVLIFHGSGSSGKRFRRSAGAVFDRLVAELGGVGAYLDGFKAHWNDARVHQNFAARRRGFDDVAFAEAAIGHLVQRHGGDPARVYAAGYSNGGQLVLRLIHEAPHLITAAAVFSATQPTTENFAPTRSVPGAVPIAFFHGVADPIVPFNGGEACLRGTGLFSRGDGLSAPATAAFYAERNGIAQPPTAMRTPAGHGGGFVERTDYRQPGRAAVSLYAIHGGGHTVPGARRALSIMGRVYRDLDTASELRGFFESATVQG</sequence>
<protein>
    <recommendedName>
        <fullName evidence="2">Phospholipase/carboxylesterase/thioesterase domain-containing protein</fullName>
    </recommendedName>
</protein>
<dbReference type="Pfam" id="PF02230">
    <property type="entry name" value="Abhydrolase_2"/>
    <property type="match status" value="1"/>
</dbReference>
<dbReference type="PANTHER" id="PTHR43037:SF1">
    <property type="entry name" value="BLL1128 PROTEIN"/>
    <property type="match status" value="1"/>
</dbReference>
<feature type="domain" description="Phospholipase/carboxylesterase/thioesterase" evidence="2">
    <location>
        <begin position="90"/>
        <end position="166"/>
    </location>
</feature>
<dbReference type="EMBL" id="LFOD01000003">
    <property type="protein sequence ID" value="KMV19714.1"/>
    <property type="molecule type" value="Genomic_DNA"/>
</dbReference>
<accession>A0A0J8X2P1</accession>
<proteinExistence type="predicted"/>
<dbReference type="InterPro" id="IPR003140">
    <property type="entry name" value="PLipase/COase/thioEstase"/>
</dbReference>
<dbReference type="PANTHER" id="PTHR43037">
    <property type="entry name" value="UNNAMED PRODUCT-RELATED"/>
    <property type="match status" value="1"/>
</dbReference>